<dbReference type="InterPro" id="IPR018060">
    <property type="entry name" value="HTH_AraC"/>
</dbReference>
<dbReference type="InterPro" id="IPR036890">
    <property type="entry name" value="HATPase_C_sf"/>
</dbReference>
<proteinExistence type="predicted"/>
<evidence type="ECO:0000256" key="3">
    <source>
        <dbReference type="ARBA" id="ARBA00023125"/>
    </source>
</evidence>
<dbReference type="InterPro" id="IPR013783">
    <property type="entry name" value="Ig-like_fold"/>
</dbReference>
<dbReference type="InterPro" id="IPR015943">
    <property type="entry name" value="WD40/YVTN_repeat-like_dom_sf"/>
</dbReference>
<name>A0A9D9IAK7_9BACT</name>
<dbReference type="SUPFAM" id="SSF63829">
    <property type="entry name" value="Calcium-dependent phosphotriesterase"/>
    <property type="match status" value="1"/>
</dbReference>
<dbReference type="InterPro" id="IPR011006">
    <property type="entry name" value="CheY-like_superfamily"/>
</dbReference>
<dbReference type="GO" id="GO:0000155">
    <property type="term" value="F:phosphorelay sensor kinase activity"/>
    <property type="evidence" value="ECO:0007669"/>
    <property type="project" value="TreeGrafter"/>
</dbReference>
<dbReference type="Proteomes" id="UP000823660">
    <property type="component" value="Unassembled WGS sequence"/>
</dbReference>
<dbReference type="Gene3D" id="2.130.10.10">
    <property type="entry name" value="YVTN repeat-like/Quinoprotein amine dehydrogenase"/>
    <property type="match status" value="2"/>
</dbReference>
<protein>
    <submittedName>
        <fullName evidence="10">Helix-turn-helix domain-containing protein</fullName>
    </submittedName>
</protein>
<evidence type="ECO:0000256" key="4">
    <source>
        <dbReference type="ARBA" id="ARBA00023163"/>
    </source>
</evidence>
<dbReference type="PROSITE" id="PS00041">
    <property type="entry name" value="HTH_ARAC_FAMILY_1"/>
    <property type="match status" value="1"/>
</dbReference>
<dbReference type="SUPFAM" id="SSF52172">
    <property type="entry name" value="CheY-like"/>
    <property type="match status" value="1"/>
</dbReference>
<dbReference type="GO" id="GO:0003700">
    <property type="term" value="F:DNA-binding transcription factor activity"/>
    <property type="evidence" value="ECO:0007669"/>
    <property type="project" value="InterPro"/>
</dbReference>
<dbReference type="PROSITE" id="PS01124">
    <property type="entry name" value="HTH_ARAC_FAMILY_2"/>
    <property type="match status" value="1"/>
</dbReference>
<comment type="caution">
    <text evidence="5">Lacks conserved residue(s) required for the propagation of feature annotation.</text>
</comment>
<dbReference type="EMBL" id="JADIMH010000067">
    <property type="protein sequence ID" value="MBO8468041.1"/>
    <property type="molecule type" value="Genomic_DNA"/>
</dbReference>
<feature type="domain" description="Response regulatory" evidence="9">
    <location>
        <begin position="1089"/>
        <end position="1204"/>
    </location>
</feature>
<reference evidence="10" key="1">
    <citation type="submission" date="2020-10" db="EMBL/GenBank/DDBJ databases">
        <authorList>
            <person name="Gilroy R."/>
        </authorList>
    </citation>
    <scope>NUCLEOTIDE SEQUENCE</scope>
    <source>
        <strain evidence="10">B1-15692</strain>
    </source>
</reference>
<dbReference type="Pfam" id="PF12833">
    <property type="entry name" value="HTH_18"/>
    <property type="match status" value="1"/>
</dbReference>
<evidence type="ECO:0000256" key="6">
    <source>
        <dbReference type="SAM" id="Phobius"/>
    </source>
</evidence>
<dbReference type="PANTHER" id="PTHR43547:SF2">
    <property type="entry name" value="HYBRID SIGNAL TRANSDUCTION HISTIDINE KINASE C"/>
    <property type="match status" value="1"/>
</dbReference>
<dbReference type="InterPro" id="IPR009057">
    <property type="entry name" value="Homeodomain-like_sf"/>
</dbReference>
<dbReference type="GO" id="GO:0043565">
    <property type="term" value="F:sequence-specific DNA binding"/>
    <property type="evidence" value="ECO:0007669"/>
    <property type="project" value="InterPro"/>
</dbReference>
<dbReference type="Pfam" id="PF07494">
    <property type="entry name" value="Reg_prop"/>
    <property type="match status" value="1"/>
</dbReference>
<dbReference type="InterPro" id="IPR005467">
    <property type="entry name" value="His_kinase_dom"/>
</dbReference>
<dbReference type="CDD" id="cd00156">
    <property type="entry name" value="REC"/>
    <property type="match status" value="1"/>
</dbReference>
<evidence type="ECO:0000259" key="7">
    <source>
        <dbReference type="PROSITE" id="PS01124"/>
    </source>
</evidence>
<dbReference type="SUPFAM" id="SSF46689">
    <property type="entry name" value="Homeodomain-like"/>
    <property type="match status" value="1"/>
</dbReference>
<sequence length="1345" mass="152347">MRVTATIFCIILEFVCITMRADNMRRISSREGISNNSVLSLAQGQDGYIWFGTCDGLDLWNGEKAISYPSKDYGMTPLSGNLIEEIISTKDSLFWVRTNYGLDLFGNNGIQERHQEFQGIYFAAARKSHETFIFAPGDELYGYQPSSGRFNKVQWPGGFSFHDILETGLSEENIVWIFCRNGIYYADATFPEDGSTAWMNSARKAAGSRPLTSAFRKDGGVYIIDHNCILSFFNIKNGQIDTLADIKDEINRYGTVSDIVRYGNGYMISYLYNGVTRLTKDAKDNTPDGYVRTHLDIDCGVFSLLRDKRQDIVWIGTDGQGVIMYAHNPTSFCSYTFDRIPYSLSKPVRTFLTDSKGTLWIGTKGEGILQIPEFTNGERITASGARLITTANSALADESVYALEESRTGVIWIGSEGNGLNYYSYRTGKIHRLEGKIPNSLRYVHGIHEQGNILWIATVGRGVYRLEIAEGKSGPYVTDSMMIDFGDEMLNKDMFFCVYEDSDGTLLFGNRGGGLAMYDPIKKATGVMRFDTGRSDIANDVWTICRSRKGDLWLGTSFGLLKVSLEDNSVEETAIKKSVHGILEGKSGELWISTNRGLVKYIPENDKSITYGYSYGVNTIEYSDGAYYTDLRDSLLFFGGTNGFVTVSSHQDTSRSLRPQIQIRGIKLSGQRILPARAYPWNEKLTVGPKERLYEIDVDALDYIDGDNYQFSYMLKEFDRTWNDTPKTIKLPDLAPGKYTLSVKYYNPVSGYASPISDLEIKIRPQWYASTLAKVLYVIFLLCILYSVAHIYRLRRKKMHQEQINRMEAQRKEEIMDSTVQLFENIAQELTMPVTMISGPCQQILEYDRSDSFIKLHSEKILQQSGKLLSMLRMFQDFKESNDNEQLQVQLFSVSDIAEDVANTFIRHAEARDVTFRKDIQKNLIWSSSSKKTATVIEMLLTNAFISVSKHGSVGFSVWSDENMLKISVSNSGETLNPEEVSSLLGQITAMEYPLNRNLSGLSFKNEMRLAVCNNIITRLNGKLSINSSNGNIKLMVELPSLNIPESDTAEPHADYRVYGMAHDKDRMNNADIYNEQLMHFDVIKERLLMYIVGSDPEIMNLIAELFASQYNIRMFNDCSAADEAFHINQPDIFICEYLIMREDILNLIKKIKGNKVTSGIPVILLSGDQHSENNVKAIESGADMHIGLPFDIKYLRVSVEQLLNKLKSLQDYYQSNVSFYQFTYGKILHKEDKEFIDKMLKIINENISDSSVTTSFIAEKMGVSVRTLYNKLDGLIDITPNNIIKEFRLMYAEQLLSTTQMSIDEIIYKSGYANRGTFFKNFSAKFGCTPKSYREKKNSGTYEG</sequence>
<evidence type="ECO:0000259" key="9">
    <source>
        <dbReference type="PROSITE" id="PS50110"/>
    </source>
</evidence>
<keyword evidence="1" id="KW-0597">Phosphoprotein</keyword>
<comment type="caution">
    <text evidence="10">The sequence shown here is derived from an EMBL/GenBank/DDBJ whole genome shotgun (WGS) entry which is preliminary data.</text>
</comment>
<evidence type="ECO:0000256" key="1">
    <source>
        <dbReference type="ARBA" id="ARBA00022553"/>
    </source>
</evidence>
<dbReference type="Gene3D" id="1.10.10.60">
    <property type="entry name" value="Homeodomain-like"/>
    <property type="match status" value="1"/>
</dbReference>
<reference evidence="10" key="2">
    <citation type="journal article" date="2021" name="PeerJ">
        <title>Extensive microbial diversity within the chicken gut microbiome revealed by metagenomics and culture.</title>
        <authorList>
            <person name="Gilroy R."/>
            <person name="Ravi A."/>
            <person name="Getino M."/>
            <person name="Pursley I."/>
            <person name="Horton D.L."/>
            <person name="Alikhan N.F."/>
            <person name="Baker D."/>
            <person name="Gharbi K."/>
            <person name="Hall N."/>
            <person name="Watson M."/>
            <person name="Adriaenssens E.M."/>
            <person name="Foster-Nyarko E."/>
            <person name="Jarju S."/>
            <person name="Secka A."/>
            <person name="Antonio M."/>
            <person name="Oren A."/>
            <person name="Chaudhuri R.R."/>
            <person name="La Ragione R."/>
            <person name="Hildebrand F."/>
            <person name="Pallen M.J."/>
        </authorList>
    </citation>
    <scope>NUCLEOTIDE SEQUENCE</scope>
    <source>
        <strain evidence="10">B1-15692</strain>
    </source>
</reference>
<organism evidence="10 11">
    <name type="scientific">Candidatus Cryptobacteroides faecipullorum</name>
    <dbReference type="NCBI Taxonomy" id="2840764"/>
    <lineage>
        <taxon>Bacteria</taxon>
        <taxon>Pseudomonadati</taxon>
        <taxon>Bacteroidota</taxon>
        <taxon>Bacteroidia</taxon>
        <taxon>Bacteroidales</taxon>
        <taxon>Candidatus Cryptobacteroides</taxon>
    </lineage>
</organism>
<dbReference type="InterPro" id="IPR011123">
    <property type="entry name" value="Y_Y_Y"/>
</dbReference>
<evidence type="ECO:0000313" key="10">
    <source>
        <dbReference type="EMBL" id="MBO8468041.1"/>
    </source>
</evidence>
<dbReference type="SMART" id="SM00342">
    <property type="entry name" value="HTH_ARAC"/>
    <property type="match status" value="1"/>
</dbReference>
<dbReference type="Gene3D" id="3.30.565.10">
    <property type="entry name" value="Histidine kinase-like ATPase, C-terminal domain"/>
    <property type="match status" value="1"/>
</dbReference>
<dbReference type="InterPro" id="IPR011110">
    <property type="entry name" value="Reg_prop"/>
</dbReference>
<evidence type="ECO:0000313" key="11">
    <source>
        <dbReference type="Proteomes" id="UP000823660"/>
    </source>
</evidence>
<accession>A0A9D9IAK7</accession>
<dbReference type="Gene3D" id="2.60.40.10">
    <property type="entry name" value="Immunoglobulins"/>
    <property type="match status" value="1"/>
</dbReference>
<keyword evidence="2" id="KW-0805">Transcription regulation</keyword>
<dbReference type="PROSITE" id="PS50110">
    <property type="entry name" value="RESPONSE_REGULATORY"/>
    <property type="match status" value="1"/>
</dbReference>
<dbReference type="SUPFAM" id="SSF55874">
    <property type="entry name" value="ATPase domain of HSP90 chaperone/DNA topoisomerase II/histidine kinase"/>
    <property type="match status" value="1"/>
</dbReference>
<dbReference type="Pfam" id="PF00072">
    <property type="entry name" value="Response_reg"/>
    <property type="match status" value="1"/>
</dbReference>
<dbReference type="InterPro" id="IPR018062">
    <property type="entry name" value="HTH_AraC-typ_CS"/>
</dbReference>
<feature type="domain" description="Histidine kinase" evidence="8">
    <location>
        <begin position="825"/>
        <end position="1043"/>
    </location>
</feature>
<gene>
    <name evidence="10" type="ORF">IAB99_09840</name>
</gene>
<keyword evidence="3" id="KW-0238">DNA-binding</keyword>
<dbReference type="Gene3D" id="3.40.50.2300">
    <property type="match status" value="1"/>
</dbReference>
<feature type="domain" description="HTH araC/xylS-type" evidence="7">
    <location>
        <begin position="1238"/>
        <end position="1337"/>
    </location>
</feature>
<feature type="transmembrane region" description="Helical" evidence="6">
    <location>
        <begin position="767"/>
        <end position="789"/>
    </location>
</feature>
<dbReference type="SMART" id="SM00448">
    <property type="entry name" value="REC"/>
    <property type="match status" value="1"/>
</dbReference>
<keyword evidence="6" id="KW-0812">Transmembrane</keyword>
<dbReference type="Pfam" id="PF07495">
    <property type="entry name" value="Y_Y_Y"/>
    <property type="match status" value="1"/>
</dbReference>
<keyword evidence="4" id="KW-0804">Transcription</keyword>
<evidence type="ECO:0000256" key="5">
    <source>
        <dbReference type="PROSITE-ProRule" id="PRU00169"/>
    </source>
</evidence>
<dbReference type="PROSITE" id="PS50109">
    <property type="entry name" value="HIS_KIN"/>
    <property type="match status" value="1"/>
</dbReference>
<dbReference type="PANTHER" id="PTHR43547">
    <property type="entry name" value="TWO-COMPONENT HISTIDINE KINASE"/>
    <property type="match status" value="1"/>
</dbReference>
<dbReference type="InterPro" id="IPR001789">
    <property type="entry name" value="Sig_transdc_resp-reg_receiver"/>
</dbReference>
<evidence type="ECO:0000256" key="2">
    <source>
        <dbReference type="ARBA" id="ARBA00023015"/>
    </source>
</evidence>
<keyword evidence="6" id="KW-1133">Transmembrane helix</keyword>
<keyword evidence="6" id="KW-0472">Membrane</keyword>
<evidence type="ECO:0000259" key="8">
    <source>
        <dbReference type="PROSITE" id="PS50109"/>
    </source>
</evidence>